<dbReference type="Gene3D" id="3.10.620.30">
    <property type="match status" value="1"/>
</dbReference>
<dbReference type="RefSeq" id="WP_306976376.1">
    <property type="nucleotide sequence ID" value="NZ_JAUSTQ010000006.1"/>
</dbReference>
<dbReference type="SMART" id="SM00460">
    <property type="entry name" value="TGc"/>
    <property type="match status" value="1"/>
</dbReference>
<feature type="transmembrane region" description="Helical" evidence="2">
    <location>
        <begin position="143"/>
        <end position="161"/>
    </location>
</feature>
<feature type="transmembrane region" description="Helical" evidence="2">
    <location>
        <begin position="167"/>
        <end position="184"/>
    </location>
</feature>
<proteinExistence type="predicted"/>
<dbReference type="PANTHER" id="PTHR42736:SF1">
    <property type="entry name" value="PROTEIN-GLUTAMINE GAMMA-GLUTAMYLTRANSFERASE"/>
    <property type="match status" value="1"/>
</dbReference>
<feature type="transmembrane region" description="Helical" evidence="2">
    <location>
        <begin position="204"/>
        <end position="222"/>
    </location>
</feature>
<dbReference type="Pfam" id="PF01841">
    <property type="entry name" value="Transglut_core"/>
    <property type="match status" value="1"/>
</dbReference>
<feature type="transmembrane region" description="Helical" evidence="2">
    <location>
        <begin position="70"/>
        <end position="94"/>
    </location>
</feature>
<feature type="transmembrane region" description="Helical" evidence="2">
    <location>
        <begin position="114"/>
        <end position="136"/>
    </location>
</feature>
<dbReference type="InterPro" id="IPR038765">
    <property type="entry name" value="Papain-like_cys_pep_sf"/>
</dbReference>
<dbReference type="InterPro" id="IPR021878">
    <property type="entry name" value="TgpA_N"/>
</dbReference>
<feature type="region of interest" description="Disordered" evidence="1">
    <location>
        <begin position="578"/>
        <end position="621"/>
    </location>
</feature>
<dbReference type="InterPro" id="IPR002931">
    <property type="entry name" value="Transglutaminase-like"/>
</dbReference>
<keyword evidence="2" id="KW-0472">Membrane</keyword>
<keyword evidence="5" id="KW-1185">Reference proteome</keyword>
<feature type="transmembrane region" description="Helical" evidence="2">
    <location>
        <begin position="627"/>
        <end position="646"/>
    </location>
</feature>
<protein>
    <submittedName>
        <fullName evidence="4">Transglutaminase-like putative cysteine protease</fullName>
    </submittedName>
</protein>
<dbReference type="PANTHER" id="PTHR42736">
    <property type="entry name" value="PROTEIN-GLUTAMINE GAMMA-GLUTAMYLTRANSFERASE"/>
    <property type="match status" value="1"/>
</dbReference>
<dbReference type="InterPro" id="IPR052901">
    <property type="entry name" value="Bact_TGase-like"/>
</dbReference>
<comment type="caution">
    <text evidence="4">The sequence shown here is derived from an EMBL/GenBank/DDBJ whole genome shotgun (WGS) entry which is preliminary data.</text>
</comment>
<evidence type="ECO:0000313" key="5">
    <source>
        <dbReference type="Proteomes" id="UP001224359"/>
    </source>
</evidence>
<gene>
    <name evidence="4" type="ORF">J2S77_001681</name>
</gene>
<evidence type="ECO:0000256" key="2">
    <source>
        <dbReference type="SAM" id="Phobius"/>
    </source>
</evidence>
<keyword evidence="2" id="KW-1133">Transmembrane helix</keyword>
<dbReference type="Proteomes" id="UP001224359">
    <property type="component" value="Unassembled WGS sequence"/>
</dbReference>
<feature type="domain" description="Transglutaminase-like" evidence="3">
    <location>
        <begin position="482"/>
        <end position="561"/>
    </location>
</feature>
<feature type="compositionally biased region" description="Acidic residues" evidence="1">
    <location>
        <begin position="578"/>
        <end position="588"/>
    </location>
</feature>
<dbReference type="SUPFAM" id="SSF54001">
    <property type="entry name" value="Cysteine proteinases"/>
    <property type="match status" value="1"/>
</dbReference>
<keyword evidence="2" id="KW-0812">Transmembrane</keyword>
<evidence type="ECO:0000313" key="4">
    <source>
        <dbReference type="EMBL" id="MDQ0159695.1"/>
    </source>
</evidence>
<accession>A0ABT9VFQ8</accession>
<sequence length="746" mass="85370">MKLKLEQSNRLVSLALYVGSMFLLMEWVYPLDIITDTGQSHLFIVFIVVMFALSMIHLPFGLISVIKAGILLLFIHHVFFDTAFFSTEWVKLFFEEMVINVQESIQQNWQTLTPVFRTFLFLILLWMLSYLLYYWYVVVKRPLAFIFLTVLYVTVLDTFTVYEANIAIIRVFSLSALLLVLANFHRIVESERLTEPKARQFIKWLAPMILVIGISAAIGYAAPKYEPQWPDPVSFIQSASENGFGSGAGFGGVQRVGYGEHDDRLGGGFQMDNTTVFYATSSAERYWKVETKDVYTGHGWERSSEGERIASETGQFPEISQYGDVVAREESSLDLQMIEPGNLNKVPYIYGTEQVGTTNDQINFEYDLITNELLSLDNGEQTLVEDDYSLEANRPDFPRNAMREVPVSYQEDSGIDESYLQLPDELPDRVSNLAGMIVSEEDQNRYDYAKAIEDYFSEGDYEYATDDVAVPDEDEDYVDQFLFETQRGYCDNFSTSMVVLLRSLDIPARWAKGFTGGDRAFEQDAFPDAGSDVFEVQNNNAHSWVEVYFPDVGWVPFEPTIGFQNQVDVSTGESIDDILDDNQDDALDQPESSEQPDADSQLEEGEEEEGNDSEAAGSNGDSSVSPWIVISISVIIVIIVGLLIYYRDRLVYAWRKQRLKRRANQATITESYQFVMKLLAKKGYPFKSGETLREYAKQADRILDGRSMSELTHYYEQFIYREDSFQSDQSEYYRLWKKVTDLILSK</sequence>
<evidence type="ECO:0000256" key="1">
    <source>
        <dbReference type="SAM" id="MobiDB-lite"/>
    </source>
</evidence>
<feature type="transmembrane region" description="Helical" evidence="2">
    <location>
        <begin position="12"/>
        <end position="29"/>
    </location>
</feature>
<feature type="transmembrane region" description="Helical" evidence="2">
    <location>
        <begin position="41"/>
        <end position="63"/>
    </location>
</feature>
<name>A0ABT9VFQ8_9BACI</name>
<dbReference type="EMBL" id="JAUSTQ010000006">
    <property type="protein sequence ID" value="MDQ0159695.1"/>
    <property type="molecule type" value="Genomic_DNA"/>
</dbReference>
<evidence type="ECO:0000259" key="3">
    <source>
        <dbReference type="SMART" id="SM00460"/>
    </source>
</evidence>
<dbReference type="Pfam" id="PF11992">
    <property type="entry name" value="TgpA_N"/>
    <property type="match status" value="1"/>
</dbReference>
<organism evidence="4 5">
    <name type="scientific">Alkalibacillus salilacus</name>
    <dbReference type="NCBI Taxonomy" id="284582"/>
    <lineage>
        <taxon>Bacteria</taxon>
        <taxon>Bacillati</taxon>
        <taxon>Bacillota</taxon>
        <taxon>Bacilli</taxon>
        <taxon>Bacillales</taxon>
        <taxon>Bacillaceae</taxon>
        <taxon>Alkalibacillus</taxon>
    </lineage>
</organism>
<feature type="compositionally biased region" description="Acidic residues" evidence="1">
    <location>
        <begin position="594"/>
        <end position="612"/>
    </location>
</feature>
<reference evidence="4 5" key="1">
    <citation type="submission" date="2023-07" db="EMBL/GenBank/DDBJ databases">
        <title>Genomic Encyclopedia of Type Strains, Phase IV (KMG-IV): sequencing the most valuable type-strain genomes for metagenomic binning, comparative biology and taxonomic classification.</title>
        <authorList>
            <person name="Goeker M."/>
        </authorList>
    </citation>
    <scope>NUCLEOTIDE SEQUENCE [LARGE SCALE GENOMIC DNA]</scope>
    <source>
        <strain evidence="4 5">DSM 16460</strain>
    </source>
</reference>